<organism evidence="1 2">
    <name type="scientific">Thalassiosira oceanica</name>
    <name type="common">Marine diatom</name>
    <dbReference type="NCBI Taxonomy" id="159749"/>
    <lineage>
        <taxon>Eukaryota</taxon>
        <taxon>Sar</taxon>
        <taxon>Stramenopiles</taxon>
        <taxon>Ochrophyta</taxon>
        <taxon>Bacillariophyta</taxon>
        <taxon>Coscinodiscophyceae</taxon>
        <taxon>Thalassiosirophycidae</taxon>
        <taxon>Thalassiosirales</taxon>
        <taxon>Thalassiosiraceae</taxon>
        <taxon>Thalassiosira</taxon>
    </lineage>
</organism>
<accession>K0S861</accession>
<proteinExistence type="predicted"/>
<dbReference type="EMBL" id="AGNL01019919">
    <property type="protein sequence ID" value="EJK61490.1"/>
    <property type="molecule type" value="Genomic_DNA"/>
</dbReference>
<name>K0S861_THAOC</name>
<comment type="caution">
    <text evidence="1">The sequence shown here is derived from an EMBL/GenBank/DDBJ whole genome shotgun (WGS) entry which is preliminary data.</text>
</comment>
<evidence type="ECO:0000313" key="2">
    <source>
        <dbReference type="Proteomes" id="UP000266841"/>
    </source>
</evidence>
<dbReference type="Proteomes" id="UP000266841">
    <property type="component" value="Unassembled WGS sequence"/>
</dbReference>
<evidence type="ECO:0000313" key="1">
    <source>
        <dbReference type="EMBL" id="EJK61490.1"/>
    </source>
</evidence>
<keyword evidence="2" id="KW-1185">Reference proteome</keyword>
<protein>
    <submittedName>
        <fullName evidence="1">Uncharacterized protein</fullName>
    </submittedName>
</protein>
<reference evidence="1 2" key="1">
    <citation type="journal article" date="2012" name="Genome Biol.">
        <title>Genome and low-iron response of an oceanic diatom adapted to chronic iron limitation.</title>
        <authorList>
            <person name="Lommer M."/>
            <person name="Specht M."/>
            <person name="Roy A.S."/>
            <person name="Kraemer L."/>
            <person name="Andreson R."/>
            <person name="Gutowska M.A."/>
            <person name="Wolf J."/>
            <person name="Bergner S.V."/>
            <person name="Schilhabel M.B."/>
            <person name="Klostermeier U.C."/>
            <person name="Beiko R.G."/>
            <person name="Rosenstiel P."/>
            <person name="Hippler M."/>
            <person name="Laroche J."/>
        </authorList>
    </citation>
    <scope>NUCLEOTIDE SEQUENCE [LARGE SCALE GENOMIC DNA]</scope>
    <source>
        <strain evidence="1 2">CCMP1005</strain>
    </source>
</reference>
<gene>
    <name evidence="1" type="ORF">THAOC_18014</name>
</gene>
<dbReference type="AlphaFoldDB" id="K0S861"/>
<sequence length="169" mass="18701">MPGRHDPCPWVERKIDASGKILMVGEKSPSSDEMSWPGRDIPSDLSSTWQSQAIGRILGRADPFELRAFMYAAATSSISGVDTDKIRQVSGHRFTGLLAANEPFWDHLTMANIGRRCTMEIAEECILKQNRPLIPILASVKAVNDFGLEVESRPTPRNYTANGTPPFET</sequence>